<keyword evidence="2 4" id="KW-0808">Transferase</keyword>
<protein>
    <submittedName>
        <fullName evidence="4">Purine phosphoribosyltransferase-like protein</fullName>
    </submittedName>
</protein>
<dbReference type="KEGG" id="gsl:Gasu_62540"/>
<dbReference type="Proteomes" id="UP000030680">
    <property type="component" value="Unassembled WGS sequence"/>
</dbReference>
<dbReference type="Pfam" id="PF00156">
    <property type="entry name" value="Pribosyltran"/>
    <property type="match status" value="1"/>
</dbReference>
<dbReference type="PANTHER" id="PTHR43363:SF1">
    <property type="entry name" value="HYPOXANTHINE-GUANINE PHOSPHORIBOSYLTRANSFERASE"/>
    <property type="match status" value="1"/>
</dbReference>
<evidence type="ECO:0000259" key="3">
    <source>
        <dbReference type="Pfam" id="PF00156"/>
    </source>
</evidence>
<dbReference type="EMBL" id="KB454611">
    <property type="protein sequence ID" value="EME26099.1"/>
    <property type="molecule type" value="Genomic_DNA"/>
</dbReference>
<dbReference type="SUPFAM" id="SSF53271">
    <property type="entry name" value="PRTase-like"/>
    <property type="match status" value="1"/>
</dbReference>
<dbReference type="CDD" id="cd06223">
    <property type="entry name" value="PRTases_typeI"/>
    <property type="match status" value="1"/>
</dbReference>
<keyword evidence="5" id="KW-1185">Reference proteome</keyword>
<dbReference type="Gramene" id="EME26099">
    <property type="protein sequence ID" value="EME26099"/>
    <property type="gene ID" value="Gasu_62540"/>
</dbReference>
<dbReference type="OrthoDB" id="10248306at2759"/>
<dbReference type="InterPro" id="IPR029057">
    <property type="entry name" value="PRTase-like"/>
</dbReference>
<evidence type="ECO:0000313" key="5">
    <source>
        <dbReference type="Proteomes" id="UP000030680"/>
    </source>
</evidence>
<evidence type="ECO:0000313" key="4">
    <source>
        <dbReference type="EMBL" id="EME26099.1"/>
    </source>
</evidence>
<gene>
    <name evidence="4" type="ORF">Gasu_62540</name>
</gene>
<dbReference type="Gene3D" id="3.40.50.2020">
    <property type="match status" value="1"/>
</dbReference>
<dbReference type="GO" id="GO:0016757">
    <property type="term" value="F:glycosyltransferase activity"/>
    <property type="evidence" value="ECO:0007669"/>
    <property type="project" value="UniProtKB-KW"/>
</dbReference>
<feature type="domain" description="Phosphoribosyltransferase" evidence="3">
    <location>
        <begin position="163"/>
        <end position="305"/>
    </location>
</feature>
<organism evidence="4 5">
    <name type="scientific">Galdieria sulphuraria</name>
    <name type="common">Red alga</name>
    <dbReference type="NCBI Taxonomy" id="130081"/>
    <lineage>
        <taxon>Eukaryota</taxon>
        <taxon>Rhodophyta</taxon>
        <taxon>Bangiophyceae</taxon>
        <taxon>Galdieriales</taxon>
        <taxon>Galdieriaceae</taxon>
        <taxon>Galdieria</taxon>
    </lineage>
</organism>
<evidence type="ECO:0000256" key="2">
    <source>
        <dbReference type="ARBA" id="ARBA00022679"/>
    </source>
</evidence>
<keyword evidence="1 4" id="KW-0328">Glycosyltransferase</keyword>
<name>M2XRM7_GALSU</name>
<dbReference type="AlphaFoldDB" id="M2XRM7"/>
<reference evidence="5" key="1">
    <citation type="journal article" date="2013" name="Science">
        <title>Gene transfer from bacteria and archaea facilitated evolution of an extremophilic eukaryote.</title>
        <authorList>
            <person name="Schonknecht G."/>
            <person name="Chen W.H."/>
            <person name="Ternes C.M."/>
            <person name="Barbier G.G."/>
            <person name="Shrestha R.P."/>
            <person name="Stanke M."/>
            <person name="Brautigam A."/>
            <person name="Baker B.J."/>
            <person name="Banfield J.F."/>
            <person name="Garavito R.M."/>
            <person name="Carr K."/>
            <person name="Wilkerson C."/>
            <person name="Rensing S.A."/>
            <person name="Gagneul D."/>
            <person name="Dickenson N.E."/>
            <person name="Oesterhelt C."/>
            <person name="Lercher M.J."/>
            <person name="Weber A.P."/>
        </authorList>
    </citation>
    <scope>NUCLEOTIDE SEQUENCE [LARGE SCALE GENOMIC DNA]</scope>
    <source>
        <strain evidence="5">074W</strain>
    </source>
</reference>
<proteinExistence type="predicted"/>
<dbReference type="InterPro" id="IPR000836">
    <property type="entry name" value="PRTase_dom"/>
</dbReference>
<accession>M2XRM7</accession>
<dbReference type="PANTHER" id="PTHR43363">
    <property type="entry name" value="HYPOXANTHINE PHOSPHORIBOSYLTRANSFERASE"/>
    <property type="match status" value="1"/>
</dbReference>
<sequence length="317" mass="36470">MFFSYLIQKLKRQLSPFSGVVSSLVQLQRSPQETILKGFRSRSYGKDVVVGMYWGRYDSMQSLFGHIQTSRKQSLGFMSLSVLQSCLTCFHSLHRWRLSFSSRKFSRLKCNVQPSRVDSRVPIVINTSSEEEIPKETSCKHPRIAELTRNQLPTEQLSWEDVERLTCHLVHKIKEEQYIFDAILAITRGGLIPATIAAETLELRTVFVATVIFYGDRGDPFYGLAEPRILFFPEKASLEGRKVLVIDDVWDTGRTCKKVAERCIRSGAECKTAVLHYKPSRTQFSDSKPDFFSVTTDRWIVYPWELHSPVTRDLMPT</sequence>
<dbReference type="GeneID" id="17085084"/>
<dbReference type="RefSeq" id="XP_005702619.1">
    <property type="nucleotide sequence ID" value="XM_005702562.1"/>
</dbReference>
<evidence type="ECO:0000256" key="1">
    <source>
        <dbReference type="ARBA" id="ARBA00022676"/>
    </source>
</evidence>